<dbReference type="EMBL" id="RBXO01000001">
    <property type="protein sequence ID" value="RKT56971.1"/>
    <property type="molecule type" value="Genomic_DNA"/>
</dbReference>
<dbReference type="PROSITE" id="PS00041">
    <property type="entry name" value="HTH_ARAC_FAMILY_1"/>
    <property type="match status" value="1"/>
</dbReference>
<evidence type="ECO:0000256" key="2">
    <source>
        <dbReference type="ARBA" id="ARBA00023125"/>
    </source>
</evidence>
<evidence type="ECO:0000259" key="4">
    <source>
        <dbReference type="PROSITE" id="PS01124"/>
    </source>
</evidence>
<dbReference type="SUPFAM" id="SSF46689">
    <property type="entry name" value="Homeodomain-like"/>
    <property type="match status" value="2"/>
</dbReference>
<gene>
    <name evidence="5" type="ORF">C8E97_5685</name>
</gene>
<dbReference type="RefSeq" id="WP_121008448.1">
    <property type="nucleotide sequence ID" value="NZ_RBXO01000001.1"/>
</dbReference>
<dbReference type="Gene3D" id="3.40.50.880">
    <property type="match status" value="1"/>
</dbReference>
<keyword evidence="1" id="KW-0805">Transcription regulation</keyword>
<dbReference type="GO" id="GO:0043565">
    <property type="term" value="F:sequence-specific DNA binding"/>
    <property type="evidence" value="ECO:0007669"/>
    <property type="project" value="InterPro"/>
</dbReference>
<dbReference type="SMART" id="SM00342">
    <property type="entry name" value="HTH_ARAC"/>
    <property type="match status" value="1"/>
</dbReference>
<feature type="domain" description="HTH araC/xylS-type" evidence="4">
    <location>
        <begin position="208"/>
        <end position="306"/>
    </location>
</feature>
<dbReference type="InterPro" id="IPR009057">
    <property type="entry name" value="Homeodomain-like_sf"/>
</dbReference>
<dbReference type="AlphaFoldDB" id="A0A495W5J1"/>
<keyword evidence="2" id="KW-0238">DNA-binding</keyword>
<dbReference type="Pfam" id="PF12833">
    <property type="entry name" value="HTH_18"/>
    <property type="match status" value="1"/>
</dbReference>
<accession>A0A495W5J1</accession>
<dbReference type="PANTHER" id="PTHR43130">
    <property type="entry name" value="ARAC-FAMILY TRANSCRIPTIONAL REGULATOR"/>
    <property type="match status" value="1"/>
</dbReference>
<dbReference type="InterPro" id="IPR018060">
    <property type="entry name" value="HTH_AraC"/>
</dbReference>
<dbReference type="Proteomes" id="UP000282084">
    <property type="component" value="Unassembled WGS sequence"/>
</dbReference>
<dbReference type="Pfam" id="PF01965">
    <property type="entry name" value="DJ-1_PfpI"/>
    <property type="match status" value="1"/>
</dbReference>
<sequence length="319" mass="34914">MLTSVAVPVIDGVTPFEFGVLFEVFAVDRSDEGVPRLDFKLCGERPGEPVRMGLGAFLVPDHDLDALHTADLVAVPAYATHDGYPPALVDAIRRARTLLSVCSGSFLLGVAGRLDGRRCTTHWRYADELAERFPAARVDPDVLFVDDGDVITGAGTAAGIDACLHVVRRELGAAVATTIARRMVVAPQRDGGQRQFIRPTSVRADSLQPTLAWMLDRLDTEHTVASLAEHARMSERTFARRFAAETGTTPHRWLTAQRVLRARQLLEETRLSVEDVARLCGFGTAALLRHHFNAVVGLPPKDYRRSFAHDHAAVEPPEA</sequence>
<dbReference type="PROSITE" id="PS01124">
    <property type="entry name" value="HTH_ARAC_FAMILY_2"/>
    <property type="match status" value="1"/>
</dbReference>
<keyword evidence="3" id="KW-0804">Transcription</keyword>
<keyword evidence="6" id="KW-1185">Reference proteome</keyword>
<protein>
    <submittedName>
        <fullName evidence="5">AraC family transcriptional regulator with amidase-like domain</fullName>
    </submittedName>
</protein>
<dbReference type="InterPro" id="IPR018062">
    <property type="entry name" value="HTH_AraC-typ_CS"/>
</dbReference>
<evidence type="ECO:0000313" key="6">
    <source>
        <dbReference type="Proteomes" id="UP000282084"/>
    </source>
</evidence>
<dbReference type="OrthoDB" id="3660033at2"/>
<name>A0A495W5J1_9PSEU</name>
<proteinExistence type="predicted"/>
<dbReference type="InterPro" id="IPR029062">
    <property type="entry name" value="Class_I_gatase-like"/>
</dbReference>
<comment type="caution">
    <text evidence="5">The sequence shown here is derived from an EMBL/GenBank/DDBJ whole genome shotgun (WGS) entry which is preliminary data.</text>
</comment>
<reference evidence="5 6" key="1">
    <citation type="submission" date="2018-10" db="EMBL/GenBank/DDBJ databases">
        <title>Sequencing the genomes of 1000 actinobacteria strains.</title>
        <authorList>
            <person name="Klenk H.-P."/>
        </authorList>
    </citation>
    <scope>NUCLEOTIDE SEQUENCE [LARGE SCALE GENOMIC DNA]</scope>
    <source>
        <strain evidence="5 6">DSM 43800</strain>
    </source>
</reference>
<dbReference type="CDD" id="cd03137">
    <property type="entry name" value="GATase1_AraC_1"/>
    <property type="match status" value="1"/>
</dbReference>
<dbReference type="InterPro" id="IPR052158">
    <property type="entry name" value="INH-QAR"/>
</dbReference>
<dbReference type="SUPFAM" id="SSF52317">
    <property type="entry name" value="Class I glutamine amidotransferase-like"/>
    <property type="match status" value="1"/>
</dbReference>
<evidence type="ECO:0000256" key="1">
    <source>
        <dbReference type="ARBA" id="ARBA00023015"/>
    </source>
</evidence>
<dbReference type="GO" id="GO:0003700">
    <property type="term" value="F:DNA-binding transcription factor activity"/>
    <property type="evidence" value="ECO:0007669"/>
    <property type="project" value="InterPro"/>
</dbReference>
<dbReference type="Gene3D" id="1.10.10.60">
    <property type="entry name" value="Homeodomain-like"/>
    <property type="match status" value="1"/>
</dbReference>
<dbReference type="InterPro" id="IPR002818">
    <property type="entry name" value="DJ-1/PfpI"/>
</dbReference>
<organism evidence="5 6">
    <name type="scientific">Saccharothrix australiensis</name>
    <dbReference type="NCBI Taxonomy" id="2072"/>
    <lineage>
        <taxon>Bacteria</taxon>
        <taxon>Bacillati</taxon>
        <taxon>Actinomycetota</taxon>
        <taxon>Actinomycetes</taxon>
        <taxon>Pseudonocardiales</taxon>
        <taxon>Pseudonocardiaceae</taxon>
        <taxon>Saccharothrix</taxon>
    </lineage>
</organism>
<evidence type="ECO:0000313" key="5">
    <source>
        <dbReference type="EMBL" id="RKT56971.1"/>
    </source>
</evidence>
<evidence type="ECO:0000256" key="3">
    <source>
        <dbReference type="ARBA" id="ARBA00023163"/>
    </source>
</evidence>
<dbReference type="PANTHER" id="PTHR43130:SF3">
    <property type="entry name" value="HTH-TYPE TRANSCRIPTIONAL REGULATOR RV1931C"/>
    <property type="match status" value="1"/>
</dbReference>